<feature type="compositionally biased region" description="Low complexity" evidence="1">
    <location>
        <begin position="192"/>
        <end position="230"/>
    </location>
</feature>
<dbReference type="PANTHER" id="PTHR33824">
    <property type="entry name" value="POLYKETIDE CYCLASE/DEHYDRASE AND LIPID TRANSPORT SUPERFAMILY PROTEIN"/>
    <property type="match status" value="1"/>
</dbReference>
<proteinExistence type="predicted"/>
<dbReference type="RefSeq" id="WP_161982128.1">
    <property type="nucleotide sequence ID" value="NZ_BIFT01000001.1"/>
</dbReference>
<dbReference type="Proteomes" id="UP000287171">
    <property type="component" value="Unassembled WGS sequence"/>
</dbReference>
<accession>A0A402B7G2</accession>
<feature type="region of interest" description="Disordered" evidence="1">
    <location>
        <begin position="162"/>
        <end position="338"/>
    </location>
</feature>
<protein>
    <recommendedName>
        <fullName evidence="2">Coenzyme Q-binding protein COQ10 START domain-containing protein</fullName>
    </recommendedName>
</protein>
<feature type="domain" description="Coenzyme Q-binding protein COQ10 START" evidence="2">
    <location>
        <begin position="10"/>
        <end position="116"/>
    </location>
</feature>
<evidence type="ECO:0000313" key="3">
    <source>
        <dbReference type="EMBL" id="GCE27294.1"/>
    </source>
</evidence>
<dbReference type="EMBL" id="BIFT01000001">
    <property type="protein sequence ID" value="GCE27294.1"/>
    <property type="molecule type" value="Genomic_DNA"/>
</dbReference>
<dbReference type="SUPFAM" id="SSF55961">
    <property type="entry name" value="Bet v1-like"/>
    <property type="match status" value="1"/>
</dbReference>
<dbReference type="CDD" id="cd07817">
    <property type="entry name" value="SRPBCC_8"/>
    <property type="match status" value="1"/>
</dbReference>
<dbReference type="Pfam" id="PF03364">
    <property type="entry name" value="Polyketide_cyc"/>
    <property type="match status" value="1"/>
</dbReference>
<comment type="caution">
    <text evidence="3">The sequence shown here is derived from an EMBL/GenBank/DDBJ whole genome shotgun (WGS) entry which is preliminary data.</text>
</comment>
<dbReference type="InterPro" id="IPR023393">
    <property type="entry name" value="START-like_dom_sf"/>
</dbReference>
<feature type="compositionally biased region" description="Polar residues" evidence="1">
    <location>
        <begin position="162"/>
        <end position="191"/>
    </location>
</feature>
<feature type="compositionally biased region" description="Basic and acidic residues" evidence="1">
    <location>
        <begin position="329"/>
        <end position="338"/>
    </location>
</feature>
<name>A0A402B7G2_9CHLR</name>
<evidence type="ECO:0000313" key="4">
    <source>
        <dbReference type="Proteomes" id="UP000287171"/>
    </source>
</evidence>
<dbReference type="Gene3D" id="3.30.530.20">
    <property type="match status" value="1"/>
</dbReference>
<dbReference type="PANTHER" id="PTHR33824:SF7">
    <property type="entry name" value="POLYKETIDE CYCLASE_DEHYDRASE AND LIPID TRANSPORT SUPERFAMILY PROTEIN"/>
    <property type="match status" value="1"/>
</dbReference>
<sequence length="338" mass="37992">MSEHHASVTVNAPLQQVYAFFTHFNDFPKFMSFVKEVTYLDEQRSHWVAQVAGTQEWDAVNENWIPNQQIGWRSTSGLENTGSVRFEAQGADRTLVDVFISYTPPAGVLGKIVDALGVEARFETVLQQDLEHFAQMVEKAPAGALDPMQSHYLFHDESAVTRNATTARQSQTMENDPMMSQQSLQSREQAIQQEAARTQDQWQQQQAATEQQQAREQAAAQQQSEALQAQAERDRVAANTTPDQSQTAQQRDLDPVLDTLGGRNASMDRSPIGDQDGTSRYPHYQEDPMLARSPAQLRGSQEPGVEEIQEESPWNAHIRGTTPVEETPEERARRQENA</sequence>
<feature type="compositionally biased region" description="Polar residues" evidence="1">
    <location>
        <begin position="238"/>
        <end position="250"/>
    </location>
</feature>
<dbReference type="AlphaFoldDB" id="A0A402B7G2"/>
<gene>
    <name evidence="3" type="ORF">KDA_27780</name>
</gene>
<reference evidence="4" key="1">
    <citation type="submission" date="2018-12" db="EMBL/GenBank/DDBJ databases">
        <title>Tengunoibacter tsumagoiensis gen. nov., sp. nov., Dictyobacter kobayashii sp. nov., D. alpinus sp. nov., and D. joshuensis sp. nov. and description of Dictyobacteraceae fam. nov. within the order Ktedonobacterales isolated from Tengu-no-mugimeshi.</title>
        <authorList>
            <person name="Wang C.M."/>
            <person name="Zheng Y."/>
            <person name="Sakai Y."/>
            <person name="Toyoda A."/>
            <person name="Minakuchi Y."/>
            <person name="Abe K."/>
            <person name="Yokota A."/>
            <person name="Yabe S."/>
        </authorList>
    </citation>
    <scope>NUCLEOTIDE SEQUENCE [LARGE SCALE GENOMIC DNA]</scope>
    <source>
        <strain evidence="4">Uno16</strain>
    </source>
</reference>
<dbReference type="InterPro" id="IPR005031">
    <property type="entry name" value="COQ10_START"/>
</dbReference>
<evidence type="ECO:0000256" key="1">
    <source>
        <dbReference type="SAM" id="MobiDB-lite"/>
    </source>
</evidence>
<evidence type="ECO:0000259" key="2">
    <source>
        <dbReference type="Pfam" id="PF03364"/>
    </source>
</evidence>
<dbReference type="InterPro" id="IPR047137">
    <property type="entry name" value="ORF3"/>
</dbReference>
<keyword evidence="4" id="KW-1185">Reference proteome</keyword>
<organism evidence="3 4">
    <name type="scientific">Dictyobacter alpinus</name>
    <dbReference type="NCBI Taxonomy" id="2014873"/>
    <lineage>
        <taxon>Bacteria</taxon>
        <taxon>Bacillati</taxon>
        <taxon>Chloroflexota</taxon>
        <taxon>Ktedonobacteria</taxon>
        <taxon>Ktedonobacterales</taxon>
        <taxon>Dictyobacteraceae</taxon>
        <taxon>Dictyobacter</taxon>
    </lineage>
</organism>